<dbReference type="AlphaFoldDB" id="A0A4S8QGC0"/>
<evidence type="ECO:0000313" key="1">
    <source>
        <dbReference type="EMBL" id="THV43713.1"/>
    </source>
</evidence>
<evidence type="ECO:0000313" key="2">
    <source>
        <dbReference type="Proteomes" id="UP000308671"/>
    </source>
</evidence>
<protein>
    <submittedName>
        <fullName evidence="1">Uncharacterized protein</fullName>
    </submittedName>
</protein>
<reference evidence="1 2" key="1">
    <citation type="submission" date="2017-12" db="EMBL/GenBank/DDBJ databases">
        <title>Comparative genomics of Botrytis spp.</title>
        <authorList>
            <person name="Valero-Jimenez C.A."/>
            <person name="Tapia P."/>
            <person name="Veloso J."/>
            <person name="Silva-Moreno E."/>
            <person name="Staats M."/>
            <person name="Valdes J.H."/>
            <person name="Van Kan J.A.L."/>
        </authorList>
    </citation>
    <scope>NUCLEOTIDE SEQUENCE [LARGE SCALE GENOMIC DNA]</scope>
    <source>
        <strain evidence="1 2">MUCL435</strain>
    </source>
</reference>
<dbReference type="Proteomes" id="UP000308671">
    <property type="component" value="Unassembled WGS sequence"/>
</dbReference>
<name>A0A4S8QGC0_9HELO</name>
<proteinExistence type="predicted"/>
<sequence>MISRHLIALLGIRMKGHTPPFGNLDFNDLRRHGKGVVREGISRGPYDIVARSLVSLVNLSRGGR</sequence>
<gene>
    <name evidence="1" type="ORF">BGAL_1037g00010</name>
</gene>
<dbReference type="EMBL" id="PQXL01001032">
    <property type="protein sequence ID" value="THV43713.1"/>
    <property type="molecule type" value="Genomic_DNA"/>
</dbReference>
<comment type="caution">
    <text evidence="1">The sequence shown here is derived from an EMBL/GenBank/DDBJ whole genome shotgun (WGS) entry which is preliminary data.</text>
</comment>
<accession>A0A4S8QGC0</accession>
<keyword evidence="2" id="KW-1185">Reference proteome</keyword>
<organism evidence="1 2">
    <name type="scientific">Botrytis galanthina</name>
    <dbReference type="NCBI Taxonomy" id="278940"/>
    <lineage>
        <taxon>Eukaryota</taxon>
        <taxon>Fungi</taxon>
        <taxon>Dikarya</taxon>
        <taxon>Ascomycota</taxon>
        <taxon>Pezizomycotina</taxon>
        <taxon>Leotiomycetes</taxon>
        <taxon>Helotiales</taxon>
        <taxon>Sclerotiniaceae</taxon>
        <taxon>Botrytis</taxon>
    </lineage>
</organism>